<comment type="caution">
    <text evidence="1">The sequence shown here is derived from an EMBL/GenBank/DDBJ whole genome shotgun (WGS) entry which is preliminary data.</text>
</comment>
<keyword evidence="2" id="KW-1185">Reference proteome</keyword>
<dbReference type="EMBL" id="VIEB01000582">
    <property type="protein sequence ID" value="TQD85931.1"/>
    <property type="molecule type" value="Genomic_DNA"/>
</dbReference>
<organism evidence="1 2">
    <name type="scientific">Malus baccata</name>
    <name type="common">Siberian crab apple</name>
    <name type="synonym">Pyrus baccata</name>
    <dbReference type="NCBI Taxonomy" id="106549"/>
    <lineage>
        <taxon>Eukaryota</taxon>
        <taxon>Viridiplantae</taxon>
        <taxon>Streptophyta</taxon>
        <taxon>Embryophyta</taxon>
        <taxon>Tracheophyta</taxon>
        <taxon>Spermatophyta</taxon>
        <taxon>Magnoliopsida</taxon>
        <taxon>eudicotyledons</taxon>
        <taxon>Gunneridae</taxon>
        <taxon>Pentapetalae</taxon>
        <taxon>rosids</taxon>
        <taxon>fabids</taxon>
        <taxon>Rosales</taxon>
        <taxon>Rosaceae</taxon>
        <taxon>Amygdaloideae</taxon>
        <taxon>Maleae</taxon>
        <taxon>Malus</taxon>
    </lineage>
</organism>
<protein>
    <submittedName>
        <fullName evidence="1">Uncharacterized protein</fullName>
    </submittedName>
</protein>
<evidence type="ECO:0000313" key="1">
    <source>
        <dbReference type="EMBL" id="TQD85931.1"/>
    </source>
</evidence>
<dbReference type="Proteomes" id="UP000315295">
    <property type="component" value="Unassembled WGS sequence"/>
</dbReference>
<gene>
    <name evidence="1" type="ORF">C1H46_028477</name>
</gene>
<name>A0A540LHJ0_MALBA</name>
<evidence type="ECO:0000313" key="2">
    <source>
        <dbReference type="Proteomes" id="UP000315295"/>
    </source>
</evidence>
<accession>A0A540LHJ0</accession>
<reference evidence="1 2" key="1">
    <citation type="journal article" date="2019" name="G3 (Bethesda)">
        <title>Sequencing of a Wild Apple (Malus baccata) Genome Unravels the Differences Between Cultivated and Wild Apple Species Regarding Disease Resistance and Cold Tolerance.</title>
        <authorList>
            <person name="Chen X."/>
        </authorList>
    </citation>
    <scope>NUCLEOTIDE SEQUENCE [LARGE SCALE GENOMIC DNA]</scope>
    <source>
        <strain evidence="2">cv. Shandingzi</strain>
        <tissue evidence="1">Leaves</tissue>
    </source>
</reference>
<sequence length="78" mass="8896">MSISCTDSSTDLDDQDRERNHLSHKIWDLVASVIKGLNQEKPNSFKVLSLVQPQPSAFYGSCSTTSFQQYLRSRTKWS</sequence>
<proteinExistence type="predicted"/>
<dbReference type="AlphaFoldDB" id="A0A540LHJ0"/>